<gene>
    <name evidence="1" type="ORF">WFZ85_10200</name>
</gene>
<sequence>MKYYKLIESINIKEIGIYPQAIRTNQALEIQEFGLGFNEQIQKQFILPEPILQNNARETTMISITAINNTVFLVLKNYFVDFLKDFKIADFQSWKIDAYHKKQLVKDYSLFHLSYPSQKELIDFENSKFKIKDSLNNISVEKKFKNFNDYQTDWERLIWKGSLITFDILYLNFSMLNLDLFRLINIDSIGIGYYFSERLKNAIEEQKFTGFAFKEIEEIDKRIKVIY</sequence>
<evidence type="ECO:0000313" key="1">
    <source>
        <dbReference type="EMBL" id="MEM0542992.1"/>
    </source>
</evidence>
<proteinExistence type="predicted"/>
<protein>
    <submittedName>
        <fullName evidence="1">Uncharacterized protein</fullName>
    </submittedName>
</protein>
<evidence type="ECO:0000313" key="2">
    <source>
        <dbReference type="Proteomes" id="UP001460072"/>
    </source>
</evidence>
<dbReference type="RefSeq" id="WP_342696196.1">
    <property type="nucleotide sequence ID" value="NZ_JBCGDO010000013.1"/>
</dbReference>
<dbReference type="Proteomes" id="UP001460072">
    <property type="component" value="Unassembled WGS sequence"/>
</dbReference>
<accession>A0ABU9N8A0</accession>
<name>A0ABU9N8A0_9FLAO</name>
<comment type="caution">
    <text evidence="1">The sequence shown here is derived from an EMBL/GenBank/DDBJ whole genome shotgun (WGS) entry which is preliminary data.</text>
</comment>
<organism evidence="1 2">
    <name type="scientific">Flavobacterium aureirubrum</name>
    <dbReference type="NCBI Taxonomy" id="3133147"/>
    <lineage>
        <taxon>Bacteria</taxon>
        <taxon>Pseudomonadati</taxon>
        <taxon>Bacteroidota</taxon>
        <taxon>Flavobacteriia</taxon>
        <taxon>Flavobacteriales</taxon>
        <taxon>Flavobacteriaceae</taxon>
        <taxon>Flavobacterium</taxon>
    </lineage>
</organism>
<dbReference type="EMBL" id="JBCGDO010000013">
    <property type="protein sequence ID" value="MEM0542992.1"/>
    <property type="molecule type" value="Genomic_DNA"/>
</dbReference>
<keyword evidence="2" id="KW-1185">Reference proteome</keyword>
<reference evidence="1 2" key="1">
    <citation type="submission" date="2024-03" db="EMBL/GenBank/DDBJ databases">
        <title>Two novel species of the genus Flavobacterium exhibiting potentially degradation of complex polysaccharides.</title>
        <authorList>
            <person name="Lian X."/>
        </authorList>
    </citation>
    <scope>NUCLEOTIDE SEQUENCE [LARGE SCALE GENOMIC DNA]</scope>
    <source>
        <strain evidence="2">j3</strain>
    </source>
</reference>